<comment type="cofactor">
    <cofactor evidence="1 11">
        <name>FAD</name>
        <dbReference type="ChEBI" id="CHEBI:57692"/>
    </cofactor>
</comment>
<organism evidence="13 14">
    <name type="scientific">Treponema pedis</name>
    <dbReference type="NCBI Taxonomy" id="409322"/>
    <lineage>
        <taxon>Bacteria</taxon>
        <taxon>Pseudomonadati</taxon>
        <taxon>Spirochaetota</taxon>
        <taxon>Spirochaetia</taxon>
        <taxon>Spirochaetales</taxon>
        <taxon>Treponemataceae</taxon>
        <taxon>Treponema</taxon>
    </lineage>
</organism>
<evidence type="ECO:0000313" key="13">
    <source>
        <dbReference type="EMBL" id="QOW62252.1"/>
    </source>
</evidence>
<dbReference type="Gene3D" id="1.10.150.570">
    <property type="entry name" value="GidA associated domain, C-terminal subdomain"/>
    <property type="match status" value="1"/>
</dbReference>
<dbReference type="AlphaFoldDB" id="A0A7S6WT08"/>
<keyword evidence="5 11" id="KW-0285">Flavoprotein</keyword>
<evidence type="ECO:0000256" key="10">
    <source>
        <dbReference type="ARBA" id="ARBA00031800"/>
    </source>
</evidence>
<dbReference type="Pfam" id="PF13932">
    <property type="entry name" value="SAM_GIDA_C"/>
    <property type="match status" value="1"/>
</dbReference>
<keyword evidence="11" id="KW-0963">Cytoplasm</keyword>
<evidence type="ECO:0000259" key="12">
    <source>
        <dbReference type="SMART" id="SM01228"/>
    </source>
</evidence>
<dbReference type="GO" id="GO:0050660">
    <property type="term" value="F:flavin adenine dinucleotide binding"/>
    <property type="evidence" value="ECO:0007669"/>
    <property type="project" value="UniProtKB-UniRule"/>
</dbReference>
<keyword evidence="6 11" id="KW-0819">tRNA processing</keyword>
<dbReference type="InterPro" id="IPR002218">
    <property type="entry name" value="MnmG-rel"/>
</dbReference>
<comment type="subcellular location">
    <subcellularLocation>
        <location evidence="11">Cytoplasm</location>
    </subcellularLocation>
</comment>
<name>A0A7S6WT08_9SPIR</name>
<dbReference type="InterPro" id="IPR047001">
    <property type="entry name" value="MnmG_C_subdom"/>
</dbReference>
<dbReference type="EMBL" id="CP061839">
    <property type="protein sequence ID" value="QOW62252.1"/>
    <property type="molecule type" value="Genomic_DNA"/>
</dbReference>
<dbReference type="PROSITE" id="PS01280">
    <property type="entry name" value="GIDA_1"/>
    <property type="match status" value="1"/>
</dbReference>
<dbReference type="InterPro" id="IPR004416">
    <property type="entry name" value="MnmG"/>
</dbReference>
<protein>
    <recommendedName>
        <fullName evidence="4 11">tRNA uridine 5-carboxymethylaminomethyl modification enzyme MnmG</fullName>
    </recommendedName>
    <alternativeName>
        <fullName evidence="10 11">Glucose-inhibited division protein A</fullName>
    </alternativeName>
</protein>
<dbReference type="Gene3D" id="3.50.50.60">
    <property type="entry name" value="FAD/NAD(P)-binding domain"/>
    <property type="match status" value="2"/>
</dbReference>
<dbReference type="InterPro" id="IPR026904">
    <property type="entry name" value="MnmG_C"/>
</dbReference>
<evidence type="ECO:0000256" key="2">
    <source>
        <dbReference type="ARBA" id="ARBA00003717"/>
    </source>
</evidence>
<dbReference type="FunFam" id="3.50.50.60:FF:000002">
    <property type="entry name" value="tRNA uridine 5-carboxymethylaminomethyl modification enzyme MnmG"/>
    <property type="match status" value="1"/>
</dbReference>
<comment type="caution">
    <text evidence="11">Lacks conserved residue(s) required for the propagation of feature annotation.</text>
</comment>
<dbReference type="PROSITE" id="PS01281">
    <property type="entry name" value="GIDA_2"/>
    <property type="match status" value="1"/>
</dbReference>
<evidence type="ECO:0000256" key="4">
    <source>
        <dbReference type="ARBA" id="ARBA00020461"/>
    </source>
</evidence>
<evidence type="ECO:0000256" key="9">
    <source>
        <dbReference type="ARBA" id="ARBA00025948"/>
    </source>
</evidence>
<dbReference type="FunFam" id="1.10.150.570:FF:000001">
    <property type="entry name" value="tRNA uridine 5-carboxymethylaminomethyl modification enzyme MnmG"/>
    <property type="match status" value="1"/>
</dbReference>
<sequence>MYRFSDYDVIVVGGGHAGIEAALASARMGENVLLITQTADSIGRLSCNPSIGGISKGNIVREIDALGGEMGKLADASMIQYRLLNKSRGPAVQAPRVQADKFLYSQLAKHTLELEKNLHIFQDTVCDIISSGAGESGYVEYGKVQYVKTERGREFSAKAVVLATGTFLEGKIYIGEFESPDGRLGERAAVGLGKALAAKGFTVGRLKTGTPMRVLRSSVDFSLTEEQEADTVMRPFSFANAEIHRPYAKCYITHTNGNTHKIIAENLHRAPLFSGKIKGTGARYCPSIEDKIKKFPERERHHVYIEPEGLNTEELYINGLSSSLPEDVQDRMLRTIPCFENAVITRPAYAVDYAFVSPIQLSSDLQTRRIAGLFLAGQINGTSGYEEAGGQGIIAGINAALYSRSLKFKDEKFIPFVLKRSEAYIGVMIDDLVTQGVDEPYRMFTARAEYRLKLRHDTADERLTQAAYKIGLQKKEAVDRLNEKLSRRAEIISNWNAVKITGETAEKYPELKNHLGKTLSDVLHDPQIPLSLITKIDKASAEFSPELLESAELEIRYEHYIAVQDRRINKVKRMENTGIPADFNYDEISGLSTESCSRLKAVRPETIGQAGRIPGIRPSDIMLLTVRLRSL</sequence>
<dbReference type="GO" id="GO:0002098">
    <property type="term" value="P:tRNA wobble uridine modification"/>
    <property type="evidence" value="ECO:0007669"/>
    <property type="project" value="InterPro"/>
</dbReference>
<dbReference type="Proteomes" id="UP000593915">
    <property type="component" value="Chromosome"/>
</dbReference>
<evidence type="ECO:0000256" key="11">
    <source>
        <dbReference type="HAMAP-Rule" id="MF_00129"/>
    </source>
</evidence>
<keyword evidence="7 11" id="KW-0274">FAD</keyword>
<dbReference type="PANTHER" id="PTHR11806">
    <property type="entry name" value="GLUCOSE INHIBITED DIVISION PROTEIN A"/>
    <property type="match status" value="1"/>
</dbReference>
<dbReference type="InterPro" id="IPR020595">
    <property type="entry name" value="MnmG-rel_CS"/>
</dbReference>
<dbReference type="InterPro" id="IPR044920">
    <property type="entry name" value="MnmG_C_subdom_sf"/>
</dbReference>
<proteinExistence type="inferred from homology"/>
<feature type="binding site" evidence="11">
    <location>
        <begin position="281"/>
        <end position="295"/>
    </location>
    <ligand>
        <name>NAD(+)</name>
        <dbReference type="ChEBI" id="CHEBI:57540"/>
    </ligand>
</feature>
<dbReference type="InterPro" id="IPR040131">
    <property type="entry name" value="MnmG_N"/>
</dbReference>
<dbReference type="InterPro" id="IPR036188">
    <property type="entry name" value="FAD/NAD-bd_sf"/>
</dbReference>
<dbReference type="InterPro" id="IPR049312">
    <property type="entry name" value="GIDA_C_N"/>
</dbReference>
<evidence type="ECO:0000313" key="14">
    <source>
        <dbReference type="Proteomes" id="UP000593915"/>
    </source>
</evidence>
<dbReference type="HAMAP" id="MF_00129">
    <property type="entry name" value="MnmG_GidA"/>
    <property type="match status" value="1"/>
</dbReference>
<dbReference type="SUPFAM" id="SSF51905">
    <property type="entry name" value="FAD/NAD(P)-binding domain"/>
    <property type="match status" value="1"/>
</dbReference>
<comment type="function">
    <text evidence="2 11">NAD-binding protein involved in the addition of a carboxymethylaminomethyl (cmnm) group at the wobble position (U34) of certain tRNAs, forming tRNA-cmnm(5)s(2)U34.</text>
</comment>
<dbReference type="GO" id="GO:0005829">
    <property type="term" value="C:cytosol"/>
    <property type="evidence" value="ECO:0007669"/>
    <property type="project" value="TreeGrafter"/>
</dbReference>
<dbReference type="NCBIfam" id="TIGR00136">
    <property type="entry name" value="mnmG_gidA"/>
    <property type="match status" value="1"/>
</dbReference>
<accession>A0A7S6WT08</accession>
<evidence type="ECO:0000256" key="1">
    <source>
        <dbReference type="ARBA" id="ARBA00001974"/>
    </source>
</evidence>
<feature type="binding site" evidence="11">
    <location>
        <begin position="13"/>
        <end position="18"/>
    </location>
    <ligand>
        <name>FAD</name>
        <dbReference type="ChEBI" id="CHEBI:57692"/>
    </ligand>
</feature>
<evidence type="ECO:0000256" key="8">
    <source>
        <dbReference type="ARBA" id="ARBA00023027"/>
    </source>
</evidence>
<evidence type="ECO:0000256" key="7">
    <source>
        <dbReference type="ARBA" id="ARBA00022827"/>
    </source>
</evidence>
<evidence type="ECO:0000256" key="6">
    <source>
        <dbReference type="ARBA" id="ARBA00022694"/>
    </source>
</evidence>
<reference evidence="13 14" key="1">
    <citation type="submission" date="2020-09" db="EMBL/GenBank/DDBJ databases">
        <title>Characterization of Treponema spp. from bovine digital dermatitis in Korea.</title>
        <authorList>
            <person name="Espiritu H.M."/>
            <person name="Cho Y.I."/>
            <person name="Mamuad L."/>
        </authorList>
    </citation>
    <scope>NUCLEOTIDE SEQUENCE [LARGE SCALE GENOMIC DNA]</scope>
    <source>
        <strain evidence="13 14">KS1</strain>
    </source>
</reference>
<dbReference type="SMART" id="SM01228">
    <property type="entry name" value="GIDA_assoc_3"/>
    <property type="match status" value="1"/>
</dbReference>
<keyword evidence="8 11" id="KW-0520">NAD</keyword>
<dbReference type="PANTHER" id="PTHR11806:SF0">
    <property type="entry name" value="PROTEIN MTO1 HOMOLOG, MITOCHONDRIAL"/>
    <property type="match status" value="1"/>
</dbReference>
<evidence type="ECO:0000256" key="5">
    <source>
        <dbReference type="ARBA" id="ARBA00022630"/>
    </source>
</evidence>
<evidence type="ECO:0000256" key="3">
    <source>
        <dbReference type="ARBA" id="ARBA00007653"/>
    </source>
</evidence>
<comment type="subunit">
    <text evidence="9 11">Homodimer. Heterotetramer of two MnmE and two MnmG subunits.</text>
</comment>
<dbReference type="Pfam" id="PF21680">
    <property type="entry name" value="GIDA_C_1st"/>
    <property type="match status" value="1"/>
</dbReference>
<feature type="domain" description="tRNA uridine 5-carboxymethylaminomethyl modification enzyme C-terminal subdomain" evidence="12">
    <location>
        <begin position="555"/>
        <end position="626"/>
    </location>
</feature>
<dbReference type="Pfam" id="PF01134">
    <property type="entry name" value="GIDA"/>
    <property type="match status" value="1"/>
</dbReference>
<comment type="similarity">
    <text evidence="3 11">Belongs to the MnmG family.</text>
</comment>
<dbReference type="PRINTS" id="PR00411">
    <property type="entry name" value="PNDRDTASEI"/>
</dbReference>
<dbReference type="GO" id="GO:0030488">
    <property type="term" value="P:tRNA methylation"/>
    <property type="evidence" value="ECO:0007669"/>
    <property type="project" value="TreeGrafter"/>
</dbReference>
<gene>
    <name evidence="11 13" type="primary">mnmG</name>
    <name evidence="11" type="synonym">gidA</name>
    <name evidence="13" type="ORF">IFE08_13740</name>
</gene>